<dbReference type="PANTHER" id="PTHR22677:SF4">
    <property type="entry name" value="USHER SYNDROME TYPE-1G PROTEIN-LIKE PROTEIN"/>
    <property type="match status" value="1"/>
</dbReference>
<accession>A0ABQ0GLX9</accession>
<dbReference type="CDD" id="cd00882">
    <property type="entry name" value="Ras_like_GTPase"/>
    <property type="match status" value="1"/>
</dbReference>
<dbReference type="PANTHER" id="PTHR22677">
    <property type="entry name" value="ANKYRIN REPEAT DOMAIN-CONTAINING PROTEIN 60"/>
    <property type="match status" value="1"/>
</dbReference>
<dbReference type="Gene3D" id="3.40.50.300">
    <property type="entry name" value="P-loop containing nucleotide triphosphate hydrolases"/>
    <property type="match status" value="1"/>
</dbReference>
<dbReference type="InterPro" id="IPR027417">
    <property type="entry name" value="P-loop_NTPase"/>
</dbReference>
<evidence type="ECO:0000313" key="3">
    <source>
        <dbReference type="EMBL" id="GAB1318768.1"/>
    </source>
</evidence>
<dbReference type="Gene3D" id="1.25.40.20">
    <property type="entry name" value="Ankyrin repeat-containing domain"/>
    <property type="match status" value="1"/>
</dbReference>
<evidence type="ECO:0000256" key="1">
    <source>
        <dbReference type="PROSITE-ProRule" id="PRU00023"/>
    </source>
</evidence>
<protein>
    <submittedName>
        <fullName evidence="3">Uncharacterized protein</fullName>
    </submittedName>
</protein>
<organism evidence="3 4">
    <name type="scientific">Madurella fahalii</name>
    <dbReference type="NCBI Taxonomy" id="1157608"/>
    <lineage>
        <taxon>Eukaryota</taxon>
        <taxon>Fungi</taxon>
        <taxon>Dikarya</taxon>
        <taxon>Ascomycota</taxon>
        <taxon>Pezizomycotina</taxon>
        <taxon>Sordariomycetes</taxon>
        <taxon>Sordariomycetidae</taxon>
        <taxon>Sordariales</taxon>
        <taxon>Sordariales incertae sedis</taxon>
        <taxon>Madurella</taxon>
    </lineage>
</organism>
<evidence type="ECO:0000313" key="4">
    <source>
        <dbReference type="Proteomes" id="UP001628179"/>
    </source>
</evidence>
<evidence type="ECO:0000256" key="2">
    <source>
        <dbReference type="SAM" id="MobiDB-lite"/>
    </source>
</evidence>
<dbReference type="SUPFAM" id="SSF52540">
    <property type="entry name" value="P-loop containing nucleoside triphosphate hydrolases"/>
    <property type="match status" value="1"/>
</dbReference>
<keyword evidence="1" id="KW-0040">ANK repeat</keyword>
<feature type="compositionally biased region" description="Pro residues" evidence="2">
    <location>
        <begin position="439"/>
        <end position="450"/>
    </location>
</feature>
<sequence length="579" mass="63474">MLPEDPGSDTADDDWHTAVSESTLERNTDMAHQSIPEANVQSGYEPQATDVVIAVMGTSGSGKSTFIRQLCVDDASPPEPGHGLQSCTQKMAAYRCKPVNALKNVCLVDTPSFDNTKQRDTEVLKEIAQWLVRYFAKGVKLRGILYLRSVTEMRVRHSEVMGLEIFKQLCGPKAFPNVLMVTTKWEVADGPRAMGVEEELAATPEFWGWMRSRGAQIKRHHGSLLSASALIRELVSLEEEDLVLKIQDEMLHGGKSCSQTKAGKAVEYESAAQAGKFSQGLSDVKKAMGDDLQARIQESVAETAAMYQQQNELHQLLTTLKNQQEALTASIRTLAESQRENATIIGRVSDLSSSHQLLARILRQQKEFTAHIKTLSESEKENGTILRQLNERQPFAALQRQQEELIVSIKALSESEKESSAILRQLCDTSPSPHHGPKAAPPPLLPPRPSSAPSLGVQPLQSTGSLGKGAHNLLGIRTLKTSPCLRNRDSHSLCSAAEEGRYEDVRQMLEHEGADPAMCGPLGWTPLHWAAAKGRADVVKLLLQHNAPVNAISNTGLKPLNMAKTDNIRSLLLKNGAEY</sequence>
<dbReference type="InterPro" id="IPR039323">
    <property type="entry name" value="ANKRD_45/46/60"/>
</dbReference>
<dbReference type="PRINTS" id="PR01415">
    <property type="entry name" value="ANKYRIN"/>
</dbReference>
<reference evidence="3 4" key="1">
    <citation type="submission" date="2024-09" db="EMBL/GenBank/DDBJ databases">
        <title>Itraconazole resistance in Madurella fahalii resulting from another homologue of gene encoding cytochrome P450 14-alpha sterol demethylase (CYP51).</title>
        <authorList>
            <person name="Yoshioka I."/>
            <person name="Fahal A.H."/>
            <person name="Kaneko S."/>
            <person name="Yaguchi T."/>
        </authorList>
    </citation>
    <scope>NUCLEOTIDE SEQUENCE [LARGE SCALE GENOMIC DNA]</scope>
    <source>
        <strain evidence="3 4">IFM 68171</strain>
    </source>
</reference>
<dbReference type="InterPro" id="IPR002110">
    <property type="entry name" value="Ankyrin_rpt"/>
</dbReference>
<dbReference type="SUPFAM" id="SSF48403">
    <property type="entry name" value="Ankyrin repeat"/>
    <property type="match status" value="1"/>
</dbReference>
<dbReference type="Proteomes" id="UP001628179">
    <property type="component" value="Unassembled WGS sequence"/>
</dbReference>
<dbReference type="EMBL" id="BAAFSV010000005">
    <property type="protein sequence ID" value="GAB1318768.1"/>
    <property type="molecule type" value="Genomic_DNA"/>
</dbReference>
<dbReference type="PROSITE" id="PS50088">
    <property type="entry name" value="ANK_REPEAT"/>
    <property type="match status" value="1"/>
</dbReference>
<feature type="region of interest" description="Disordered" evidence="2">
    <location>
        <begin position="427"/>
        <end position="468"/>
    </location>
</feature>
<name>A0ABQ0GLX9_9PEZI</name>
<feature type="repeat" description="ANK" evidence="1">
    <location>
        <begin position="522"/>
        <end position="554"/>
    </location>
</feature>
<proteinExistence type="predicted"/>
<dbReference type="GeneID" id="98179720"/>
<dbReference type="RefSeq" id="XP_070920498.1">
    <property type="nucleotide sequence ID" value="XM_071064397.1"/>
</dbReference>
<keyword evidence="4" id="KW-1185">Reference proteome</keyword>
<dbReference type="SMART" id="SM00248">
    <property type="entry name" value="ANK"/>
    <property type="match status" value="2"/>
</dbReference>
<gene>
    <name evidence="3" type="ORF">MFIFM68171_08978</name>
</gene>
<dbReference type="Pfam" id="PF12796">
    <property type="entry name" value="Ank_2"/>
    <property type="match status" value="1"/>
</dbReference>
<dbReference type="PROSITE" id="PS50297">
    <property type="entry name" value="ANK_REP_REGION"/>
    <property type="match status" value="1"/>
</dbReference>
<comment type="caution">
    <text evidence="3">The sequence shown here is derived from an EMBL/GenBank/DDBJ whole genome shotgun (WGS) entry which is preliminary data.</text>
</comment>
<dbReference type="InterPro" id="IPR036770">
    <property type="entry name" value="Ankyrin_rpt-contain_sf"/>
</dbReference>